<reference evidence="3 4" key="1">
    <citation type="journal article" date="2015" name="Genome Biol.">
        <title>Comparative genomics of Steinernema reveals deeply conserved gene regulatory networks.</title>
        <authorList>
            <person name="Dillman A.R."/>
            <person name="Macchietto M."/>
            <person name="Porter C.F."/>
            <person name="Rogers A."/>
            <person name="Williams B."/>
            <person name="Antoshechkin I."/>
            <person name="Lee M.M."/>
            <person name="Goodwin Z."/>
            <person name="Lu X."/>
            <person name="Lewis E.E."/>
            <person name="Goodrich-Blair H."/>
            <person name="Stock S.P."/>
            <person name="Adams B.J."/>
            <person name="Sternberg P.W."/>
            <person name="Mortazavi A."/>
        </authorList>
    </citation>
    <scope>NUCLEOTIDE SEQUENCE [LARGE SCALE GENOMIC DNA]</scope>
    <source>
        <strain evidence="3 4">ALL</strain>
    </source>
</reference>
<gene>
    <name evidence="3" type="ORF">L596_024380</name>
</gene>
<dbReference type="OrthoDB" id="5868569at2759"/>
<organism evidence="3 4">
    <name type="scientific">Steinernema carpocapsae</name>
    <name type="common">Entomopathogenic nematode</name>
    <dbReference type="NCBI Taxonomy" id="34508"/>
    <lineage>
        <taxon>Eukaryota</taxon>
        <taxon>Metazoa</taxon>
        <taxon>Ecdysozoa</taxon>
        <taxon>Nematoda</taxon>
        <taxon>Chromadorea</taxon>
        <taxon>Rhabditida</taxon>
        <taxon>Tylenchina</taxon>
        <taxon>Panagrolaimomorpha</taxon>
        <taxon>Strongyloidoidea</taxon>
        <taxon>Steinernematidae</taxon>
        <taxon>Steinernema</taxon>
    </lineage>
</organism>
<dbReference type="AlphaFoldDB" id="A0A4U5MGJ3"/>
<comment type="caution">
    <text evidence="3">The sequence shown here is derived from an EMBL/GenBank/DDBJ whole genome shotgun (WGS) entry which is preliminary data.</text>
</comment>
<name>A0A4U5MGJ3_STECR</name>
<feature type="region of interest" description="Disordered" evidence="1">
    <location>
        <begin position="58"/>
        <end position="126"/>
    </location>
</feature>
<proteinExistence type="predicted"/>
<feature type="chain" id="PRO_5020202339" description="Secreted protein" evidence="2">
    <location>
        <begin position="20"/>
        <end position="209"/>
    </location>
</feature>
<evidence type="ECO:0000313" key="3">
    <source>
        <dbReference type="EMBL" id="TKR68390.1"/>
    </source>
</evidence>
<reference evidence="3 4" key="2">
    <citation type="journal article" date="2019" name="G3 (Bethesda)">
        <title>Hybrid Assembly of the Genome of the Entomopathogenic Nematode Steinernema carpocapsae Identifies the X-Chromosome.</title>
        <authorList>
            <person name="Serra L."/>
            <person name="Macchietto M."/>
            <person name="Macias-Munoz A."/>
            <person name="McGill C.J."/>
            <person name="Rodriguez I.M."/>
            <person name="Rodriguez B."/>
            <person name="Murad R."/>
            <person name="Mortazavi A."/>
        </authorList>
    </citation>
    <scope>NUCLEOTIDE SEQUENCE [LARGE SCALE GENOMIC DNA]</scope>
    <source>
        <strain evidence="3 4">ALL</strain>
    </source>
</reference>
<evidence type="ECO:0008006" key="5">
    <source>
        <dbReference type="Google" id="ProtNLM"/>
    </source>
</evidence>
<protein>
    <recommendedName>
        <fullName evidence="5">Secreted protein</fullName>
    </recommendedName>
</protein>
<feature type="compositionally biased region" description="Basic and acidic residues" evidence="1">
    <location>
        <begin position="112"/>
        <end position="126"/>
    </location>
</feature>
<feature type="compositionally biased region" description="Basic and acidic residues" evidence="1">
    <location>
        <begin position="58"/>
        <end position="72"/>
    </location>
</feature>
<keyword evidence="4" id="KW-1185">Reference proteome</keyword>
<evidence type="ECO:0000256" key="2">
    <source>
        <dbReference type="SAM" id="SignalP"/>
    </source>
</evidence>
<accession>A0A4U5MGJ3</accession>
<keyword evidence="2" id="KW-0732">Signal</keyword>
<dbReference type="Proteomes" id="UP000298663">
    <property type="component" value="Unassembled WGS sequence"/>
</dbReference>
<dbReference type="EMBL" id="AZBU02000008">
    <property type="protein sequence ID" value="TKR68390.1"/>
    <property type="molecule type" value="Genomic_DNA"/>
</dbReference>
<evidence type="ECO:0000256" key="1">
    <source>
        <dbReference type="SAM" id="MobiDB-lite"/>
    </source>
</evidence>
<evidence type="ECO:0000313" key="4">
    <source>
        <dbReference type="Proteomes" id="UP000298663"/>
    </source>
</evidence>
<feature type="signal peptide" evidence="2">
    <location>
        <begin position="1"/>
        <end position="19"/>
    </location>
</feature>
<sequence length="209" mass="23654">MRLRGSFGFACALLVVVTGAKDDVVDYAAYDAPVEEVQRPASRIRPAARGTKLVDEVEEDARAASKADKNGEDDYSEFANKQPANGGANHELKQVTLSPEKTTYRLPPVPEEAQKKRPDPAVDRVPRPTIPAIVQPRKGYFYQHYPWDRLPRAFNLNPGLQYTYPTQFQNAAWSYPTHTLDYKGYGWYGNVNQHLQRQQQDSVPSPIRH</sequence>